<proteinExistence type="predicted"/>
<dbReference type="EMBL" id="UXUI01008427">
    <property type="protein sequence ID" value="VDD91476.1"/>
    <property type="molecule type" value="Genomic_DNA"/>
</dbReference>
<keyword evidence="3" id="KW-1185">Reference proteome</keyword>
<dbReference type="Proteomes" id="UP000274131">
    <property type="component" value="Unassembled WGS sequence"/>
</dbReference>
<reference evidence="2 3" key="2">
    <citation type="submission" date="2018-10" db="EMBL/GenBank/DDBJ databases">
        <authorList>
            <consortium name="Pathogen Informatics"/>
        </authorList>
    </citation>
    <scope>NUCLEOTIDE SEQUENCE [LARGE SCALE GENOMIC DNA]</scope>
</reference>
<name>A0A0N4V8H5_ENTVE</name>
<feature type="compositionally biased region" description="Polar residues" evidence="1">
    <location>
        <begin position="25"/>
        <end position="46"/>
    </location>
</feature>
<organism evidence="4">
    <name type="scientific">Enterobius vermicularis</name>
    <name type="common">Human pinworm</name>
    <dbReference type="NCBI Taxonomy" id="51028"/>
    <lineage>
        <taxon>Eukaryota</taxon>
        <taxon>Metazoa</taxon>
        <taxon>Ecdysozoa</taxon>
        <taxon>Nematoda</taxon>
        <taxon>Chromadorea</taxon>
        <taxon>Rhabditida</taxon>
        <taxon>Spirurina</taxon>
        <taxon>Oxyuridomorpha</taxon>
        <taxon>Oxyuroidea</taxon>
        <taxon>Oxyuridae</taxon>
        <taxon>Enterobius</taxon>
    </lineage>
</organism>
<dbReference type="AlphaFoldDB" id="A0A0N4V8H5"/>
<sequence>MSSPTDQQYSPASGQSVEYFDATTESTEMQLIRSHSSAATEPSPENASPVDELRPFRRRRLPRRYLSLAVFYL</sequence>
<reference evidence="4" key="1">
    <citation type="submission" date="2017-02" db="UniProtKB">
        <authorList>
            <consortium name="WormBaseParasite"/>
        </authorList>
    </citation>
    <scope>IDENTIFICATION</scope>
</reference>
<dbReference type="WBParaSite" id="EVEC_0000667901-mRNA-1">
    <property type="protein sequence ID" value="EVEC_0000667901-mRNA-1"/>
    <property type="gene ID" value="EVEC_0000667901"/>
</dbReference>
<evidence type="ECO:0000313" key="2">
    <source>
        <dbReference type="EMBL" id="VDD91476.1"/>
    </source>
</evidence>
<evidence type="ECO:0000256" key="1">
    <source>
        <dbReference type="SAM" id="MobiDB-lite"/>
    </source>
</evidence>
<gene>
    <name evidence="2" type="ORF">EVEC_LOCUS6227</name>
</gene>
<evidence type="ECO:0000313" key="4">
    <source>
        <dbReference type="WBParaSite" id="EVEC_0000667901-mRNA-1"/>
    </source>
</evidence>
<evidence type="ECO:0000313" key="3">
    <source>
        <dbReference type="Proteomes" id="UP000274131"/>
    </source>
</evidence>
<protein>
    <submittedName>
        <fullName evidence="2 4">Uncharacterized protein</fullName>
    </submittedName>
</protein>
<feature type="region of interest" description="Disordered" evidence="1">
    <location>
        <begin position="25"/>
        <end position="53"/>
    </location>
</feature>
<accession>A0A0N4V8H5</accession>